<dbReference type="EMBL" id="KM433674">
    <property type="protein sequence ID" value="AIM41295.1"/>
    <property type="molecule type" value="Genomic_DNA"/>
</dbReference>
<evidence type="ECO:0000313" key="1">
    <source>
        <dbReference type="EMBL" id="AIM41295.1"/>
    </source>
</evidence>
<accession>A0A088FCG6</accession>
<proteinExistence type="predicted"/>
<dbReference type="AlphaFoldDB" id="A0A088FCG6"/>
<protein>
    <submittedName>
        <fullName evidence="1">Uncharacterized protein</fullName>
    </submittedName>
</protein>
<organism evidence="1">
    <name type="scientific">Candidatus Magnetobacterium casense</name>
    <dbReference type="NCBI Taxonomy" id="1455061"/>
    <lineage>
        <taxon>Bacteria</taxon>
        <taxon>Pseudomonadati</taxon>
        <taxon>Nitrospirota</taxon>
        <taxon>Thermodesulfovibrionia</taxon>
        <taxon>Thermodesulfovibrionales</taxon>
        <taxon>Candidatus Magnetobacteriaceae</taxon>
        <taxon>Candidatus Magnetobacterium</taxon>
    </lineage>
</organism>
<reference evidence="1" key="1">
    <citation type="journal article" date="2014" name="ISME J.">
        <title>Genomic insights into the uncultured genus 'Candidatus Magnetobacterium' in the phylum Nitrospirae.</title>
        <authorList>
            <person name="Lin W."/>
            <person name="Deng A."/>
            <person name="Wang Z."/>
            <person name="Li Y."/>
            <person name="Wen T."/>
            <person name="Wu L.F."/>
            <person name="Wu M."/>
            <person name="Pan Y."/>
        </authorList>
    </citation>
    <scope>NUCLEOTIDE SEQUENCE</scope>
    <source>
        <strain evidence="1">MYR-1</strain>
    </source>
</reference>
<gene>
    <name evidence="1" type="ORF">Mcas_0700</name>
</gene>
<sequence>MWQGCPTPPQTPLQGAGRNLVAAGRTRPGHEEVPLIP</sequence>
<name>A0A088FCG6_9BACT</name>